<keyword evidence="2" id="KW-1185">Reference proteome</keyword>
<dbReference type="AlphaFoldDB" id="A0A453K0U7"/>
<proteinExistence type="predicted"/>
<organism evidence="1 2">
    <name type="scientific">Aegilops tauschii subsp. strangulata</name>
    <name type="common">Goatgrass</name>
    <dbReference type="NCBI Taxonomy" id="200361"/>
    <lineage>
        <taxon>Eukaryota</taxon>
        <taxon>Viridiplantae</taxon>
        <taxon>Streptophyta</taxon>
        <taxon>Embryophyta</taxon>
        <taxon>Tracheophyta</taxon>
        <taxon>Spermatophyta</taxon>
        <taxon>Magnoliopsida</taxon>
        <taxon>Liliopsida</taxon>
        <taxon>Poales</taxon>
        <taxon>Poaceae</taxon>
        <taxon>BOP clade</taxon>
        <taxon>Pooideae</taxon>
        <taxon>Triticodae</taxon>
        <taxon>Triticeae</taxon>
        <taxon>Triticinae</taxon>
        <taxon>Aegilops</taxon>
    </lineage>
</organism>
<reference evidence="1" key="3">
    <citation type="journal article" date="2017" name="Nature">
        <title>Genome sequence of the progenitor of the wheat D genome Aegilops tauschii.</title>
        <authorList>
            <person name="Luo M.C."/>
            <person name="Gu Y.Q."/>
            <person name="Puiu D."/>
            <person name="Wang H."/>
            <person name="Twardziok S.O."/>
            <person name="Deal K.R."/>
            <person name="Huo N."/>
            <person name="Zhu T."/>
            <person name="Wang L."/>
            <person name="Wang Y."/>
            <person name="McGuire P.E."/>
            <person name="Liu S."/>
            <person name="Long H."/>
            <person name="Ramasamy R.K."/>
            <person name="Rodriguez J.C."/>
            <person name="Van S.L."/>
            <person name="Yuan L."/>
            <person name="Wang Z."/>
            <person name="Xia Z."/>
            <person name="Xiao L."/>
            <person name="Anderson O.D."/>
            <person name="Ouyang S."/>
            <person name="Liang Y."/>
            <person name="Zimin A.V."/>
            <person name="Pertea G."/>
            <person name="Qi P."/>
            <person name="Bennetzen J.L."/>
            <person name="Dai X."/>
            <person name="Dawson M.W."/>
            <person name="Muller H.G."/>
            <person name="Kugler K."/>
            <person name="Rivarola-Duarte L."/>
            <person name="Spannagl M."/>
            <person name="Mayer K.F.X."/>
            <person name="Lu F.H."/>
            <person name="Bevan M.W."/>
            <person name="Leroy P."/>
            <person name="Li P."/>
            <person name="You F.M."/>
            <person name="Sun Q."/>
            <person name="Liu Z."/>
            <person name="Lyons E."/>
            <person name="Wicker T."/>
            <person name="Salzberg S.L."/>
            <person name="Devos K.M."/>
            <person name="Dvorak J."/>
        </authorList>
    </citation>
    <scope>NUCLEOTIDE SEQUENCE [LARGE SCALE GENOMIC DNA]</scope>
    <source>
        <strain evidence="1">cv. AL8/78</strain>
    </source>
</reference>
<reference evidence="2" key="1">
    <citation type="journal article" date="2014" name="Science">
        <title>Ancient hybridizations among the ancestral genomes of bread wheat.</title>
        <authorList>
            <consortium name="International Wheat Genome Sequencing Consortium,"/>
            <person name="Marcussen T."/>
            <person name="Sandve S.R."/>
            <person name="Heier L."/>
            <person name="Spannagl M."/>
            <person name="Pfeifer M."/>
            <person name="Jakobsen K.S."/>
            <person name="Wulff B.B."/>
            <person name="Steuernagel B."/>
            <person name="Mayer K.F."/>
            <person name="Olsen O.A."/>
        </authorList>
    </citation>
    <scope>NUCLEOTIDE SEQUENCE [LARGE SCALE GENOMIC DNA]</scope>
    <source>
        <strain evidence="2">cv. AL8/78</strain>
    </source>
</reference>
<sequence>MLLEGYHPLWSSLLSEGMHHSLCCFMMPKWTLFCMCDQASPFVQKISGFTSLYNKFSYSIFQPKMGELTARSV</sequence>
<dbReference type="Proteomes" id="UP000015105">
    <property type="component" value="Chromosome 5D"/>
</dbReference>
<name>A0A453K0U7_AEGTS</name>
<reference evidence="2" key="2">
    <citation type="journal article" date="2017" name="Nat. Plants">
        <title>The Aegilops tauschii genome reveals multiple impacts of transposons.</title>
        <authorList>
            <person name="Zhao G."/>
            <person name="Zou C."/>
            <person name="Li K."/>
            <person name="Wang K."/>
            <person name="Li T."/>
            <person name="Gao L."/>
            <person name="Zhang X."/>
            <person name="Wang H."/>
            <person name="Yang Z."/>
            <person name="Liu X."/>
            <person name="Jiang W."/>
            <person name="Mao L."/>
            <person name="Kong X."/>
            <person name="Jiao Y."/>
            <person name="Jia J."/>
        </authorList>
    </citation>
    <scope>NUCLEOTIDE SEQUENCE [LARGE SCALE GENOMIC DNA]</scope>
    <source>
        <strain evidence="2">cv. AL8/78</strain>
    </source>
</reference>
<dbReference type="Gramene" id="AET5Gv20253600.17">
    <property type="protein sequence ID" value="AET5Gv20253600.17"/>
    <property type="gene ID" value="AET5Gv20253600"/>
</dbReference>
<dbReference type="EnsemblPlants" id="AET5Gv20253600.17">
    <property type="protein sequence ID" value="AET5Gv20253600.17"/>
    <property type="gene ID" value="AET5Gv20253600"/>
</dbReference>
<reference evidence="1" key="5">
    <citation type="journal article" date="2021" name="G3 (Bethesda)">
        <title>Aegilops tauschii genome assembly Aet v5.0 features greater sequence contiguity and improved annotation.</title>
        <authorList>
            <person name="Wang L."/>
            <person name="Zhu T."/>
            <person name="Rodriguez J.C."/>
            <person name="Deal K.R."/>
            <person name="Dubcovsky J."/>
            <person name="McGuire P.E."/>
            <person name="Lux T."/>
            <person name="Spannagl M."/>
            <person name="Mayer K.F.X."/>
            <person name="Baldrich P."/>
            <person name="Meyers B.C."/>
            <person name="Huo N."/>
            <person name="Gu Y.Q."/>
            <person name="Zhou H."/>
            <person name="Devos K.M."/>
            <person name="Bennetzen J.L."/>
            <person name="Unver T."/>
            <person name="Budak H."/>
            <person name="Gulick P.J."/>
            <person name="Galiba G."/>
            <person name="Kalapos B."/>
            <person name="Nelson D.R."/>
            <person name="Li P."/>
            <person name="You F.M."/>
            <person name="Luo M.C."/>
            <person name="Dvorak J."/>
        </authorList>
    </citation>
    <scope>NUCLEOTIDE SEQUENCE [LARGE SCALE GENOMIC DNA]</scope>
    <source>
        <strain evidence="1">cv. AL8/78</strain>
    </source>
</reference>
<protein>
    <submittedName>
        <fullName evidence="1">Uncharacterized protein</fullName>
    </submittedName>
</protein>
<reference evidence="1" key="4">
    <citation type="submission" date="2019-03" db="UniProtKB">
        <authorList>
            <consortium name="EnsemblPlants"/>
        </authorList>
    </citation>
    <scope>IDENTIFICATION</scope>
</reference>
<evidence type="ECO:0000313" key="1">
    <source>
        <dbReference type="EnsemblPlants" id="AET5Gv20253600.17"/>
    </source>
</evidence>
<evidence type="ECO:0000313" key="2">
    <source>
        <dbReference type="Proteomes" id="UP000015105"/>
    </source>
</evidence>
<accession>A0A453K0U7</accession>